<dbReference type="EMBL" id="SDHX01000002">
    <property type="protein sequence ID" value="RXK53596.1"/>
    <property type="molecule type" value="Genomic_DNA"/>
</dbReference>
<name>A0A4V1M631_9BACT</name>
<evidence type="ECO:0000256" key="1">
    <source>
        <dbReference type="SAM" id="SignalP"/>
    </source>
</evidence>
<dbReference type="Gene3D" id="3.90.245.10">
    <property type="entry name" value="Ribonucleoside hydrolase-like"/>
    <property type="match status" value="1"/>
</dbReference>
<comment type="caution">
    <text evidence="3">The sequence shown here is derived from an EMBL/GenBank/DDBJ whole genome shotgun (WGS) entry which is preliminary data.</text>
</comment>
<dbReference type="Gene3D" id="2.60.40.10">
    <property type="entry name" value="Immunoglobulins"/>
    <property type="match status" value="1"/>
</dbReference>
<dbReference type="OrthoDB" id="253051at2"/>
<evidence type="ECO:0000313" key="3">
    <source>
        <dbReference type="EMBL" id="RXK53596.1"/>
    </source>
</evidence>
<dbReference type="InterPro" id="IPR036452">
    <property type="entry name" value="Ribo_hydro-like"/>
</dbReference>
<evidence type="ECO:0000259" key="2">
    <source>
        <dbReference type="Pfam" id="PF07632"/>
    </source>
</evidence>
<keyword evidence="4" id="KW-1185">Reference proteome</keyword>
<evidence type="ECO:0000313" key="4">
    <source>
        <dbReference type="Proteomes" id="UP000290218"/>
    </source>
</evidence>
<feature type="chain" id="PRO_5020675795" evidence="1">
    <location>
        <begin position="18"/>
        <end position="428"/>
    </location>
</feature>
<organism evidence="3 4">
    <name type="scientific">Oleiharenicola lentus</name>
    <dbReference type="NCBI Taxonomy" id="2508720"/>
    <lineage>
        <taxon>Bacteria</taxon>
        <taxon>Pseudomonadati</taxon>
        <taxon>Verrucomicrobiota</taxon>
        <taxon>Opitutia</taxon>
        <taxon>Opitutales</taxon>
        <taxon>Opitutaceae</taxon>
        <taxon>Oleiharenicola</taxon>
    </lineage>
</organism>
<keyword evidence="1" id="KW-0732">Signal</keyword>
<dbReference type="GO" id="GO:0016799">
    <property type="term" value="F:hydrolase activity, hydrolyzing N-glycosyl compounds"/>
    <property type="evidence" value="ECO:0007669"/>
    <property type="project" value="InterPro"/>
</dbReference>
<dbReference type="AlphaFoldDB" id="A0A4V1M631"/>
<feature type="signal peptide" evidence="1">
    <location>
        <begin position="1"/>
        <end position="17"/>
    </location>
</feature>
<dbReference type="Pfam" id="PF07632">
    <property type="entry name" value="Sde182_NH-like"/>
    <property type="match status" value="1"/>
</dbReference>
<reference evidence="3 4" key="1">
    <citation type="submission" date="2019-01" db="EMBL/GenBank/DDBJ databases">
        <title>Lacunisphaera sp. strain TWA-58.</title>
        <authorList>
            <person name="Chen W.-M."/>
        </authorList>
    </citation>
    <scope>NUCLEOTIDE SEQUENCE [LARGE SCALE GENOMIC DNA]</scope>
    <source>
        <strain evidence="3 4">TWA-58</strain>
    </source>
</reference>
<gene>
    <name evidence="3" type="ORF">ESB00_18065</name>
</gene>
<proteinExistence type="predicted"/>
<dbReference type="InterPro" id="IPR013783">
    <property type="entry name" value="Ig-like_fold"/>
</dbReference>
<dbReference type="Proteomes" id="UP000290218">
    <property type="component" value="Unassembled WGS sequence"/>
</dbReference>
<sequence>MKTFVLFLLLLPALLLASTEPARHRVIVSTDAGGTDFDDFQSLVHVLLYADVLDLEGLISSPHGGGRTSHILSVIDRYATDYPNLKTWSDRYPTPDALRAITKQGETEIAPYAGVRRPTEGSAWIVERARRDDPRPLHVLVWGGIEDLAQALHDAPDILPKLRVYFIGGPNKKWSPDAYLYIATHHPTLWMIESNTTYYGWFVGGNQAGGWGNAEFVNRHVVGRGALGDYFARGISFHEQTRTTVKMGDSPTVAWLLRGNPELPFQPGWGGRYVRAWTRPYVRFDRLTTAADRVEHCGILELVLPLGAGAPAAPEARMEIENQKLPGHLDGNGSVRFRFCPKEARLYRYTIRSNVPALDGLQGEITSAPLTPDLALRPDPALPNWWTDDPSPDLREGAIPGARTINQWREDFLRDFADRLERCRTPKP</sequence>
<accession>A0A4V1M631</accession>
<protein>
    <submittedName>
        <fullName evidence="3">DUF1593 domain-containing protein</fullName>
    </submittedName>
</protein>
<dbReference type="SUPFAM" id="SSF53590">
    <property type="entry name" value="Nucleoside hydrolase"/>
    <property type="match status" value="1"/>
</dbReference>
<feature type="domain" description="Cellulose-binding Sde182 nucleoside hydrolase-like" evidence="2">
    <location>
        <begin position="25"/>
        <end position="273"/>
    </location>
</feature>
<dbReference type="InterPro" id="IPR011483">
    <property type="entry name" value="Sde182_NH-like"/>
</dbReference>